<gene>
    <name evidence="2" type="ORF">HMPREF1991_00298</name>
</gene>
<accession>A0A069QLN6</accession>
<evidence type="ECO:0000256" key="1">
    <source>
        <dbReference type="SAM" id="Phobius"/>
    </source>
</evidence>
<organism evidence="2 3">
    <name type="scientific">Hoylesella loescheii DSM 19665 = JCM 12249 = ATCC 15930</name>
    <dbReference type="NCBI Taxonomy" id="1122985"/>
    <lineage>
        <taxon>Bacteria</taxon>
        <taxon>Pseudomonadati</taxon>
        <taxon>Bacteroidota</taxon>
        <taxon>Bacteroidia</taxon>
        <taxon>Bacteroidales</taxon>
        <taxon>Prevotellaceae</taxon>
        <taxon>Hoylesella</taxon>
    </lineage>
</organism>
<comment type="caution">
    <text evidence="2">The sequence shown here is derived from an EMBL/GenBank/DDBJ whole genome shotgun (WGS) entry which is preliminary data.</text>
</comment>
<protein>
    <submittedName>
        <fullName evidence="2">Uncharacterized protein</fullName>
    </submittedName>
</protein>
<proteinExistence type="predicted"/>
<dbReference type="EMBL" id="JNGW01000013">
    <property type="protein sequence ID" value="KDR53690.1"/>
    <property type="molecule type" value="Genomic_DNA"/>
</dbReference>
<keyword evidence="1" id="KW-0812">Transmembrane</keyword>
<keyword evidence="1" id="KW-1133">Transmembrane helix</keyword>
<keyword evidence="3" id="KW-1185">Reference proteome</keyword>
<keyword evidence="1" id="KW-0472">Membrane</keyword>
<sequence length="100" mass="11614">MPKDMRKDLVMYTKPADTRSSTRMRFQLILIFMNTKVAKSYGVLTKSTKNMQLKKSDVSRQPISKTNYLKTNLLKQIKKISLNGFLHCIFFFSSANLVMN</sequence>
<dbReference type="AlphaFoldDB" id="A0A069QLN6"/>
<dbReference type="HOGENOM" id="CLU_2303440_0_0_10"/>
<evidence type="ECO:0000313" key="2">
    <source>
        <dbReference type="EMBL" id="KDR53690.1"/>
    </source>
</evidence>
<feature type="transmembrane region" description="Helical" evidence="1">
    <location>
        <begin position="80"/>
        <end position="99"/>
    </location>
</feature>
<evidence type="ECO:0000313" key="3">
    <source>
        <dbReference type="Proteomes" id="UP000027442"/>
    </source>
</evidence>
<dbReference type="Proteomes" id="UP000027442">
    <property type="component" value="Unassembled WGS sequence"/>
</dbReference>
<reference evidence="2 3" key="1">
    <citation type="submission" date="2013-08" db="EMBL/GenBank/DDBJ databases">
        <authorList>
            <person name="Weinstock G."/>
            <person name="Sodergren E."/>
            <person name="Wylie T."/>
            <person name="Fulton L."/>
            <person name="Fulton R."/>
            <person name="Fronick C."/>
            <person name="O'Laughlin M."/>
            <person name="Godfrey J."/>
            <person name="Miner T."/>
            <person name="Herter B."/>
            <person name="Appelbaum E."/>
            <person name="Cordes M."/>
            <person name="Lek S."/>
            <person name="Wollam A."/>
            <person name="Pepin K.H."/>
            <person name="Palsikar V.B."/>
            <person name="Mitreva M."/>
            <person name="Wilson R.K."/>
        </authorList>
    </citation>
    <scope>NUCLEOTIDE SEQUENCE [LARGE SCALE GENOMIC DNA]</scope>
    <source>
        <strain evidence="2 3">ATCC 15930</strain>
    </source>
</reference>
<name>A0A069QLN6_HOYLO</name>